<keyword evidence="10 13" id="KW-1133">Transmembrane helix</keyword>
<evidence type="ECO:0000259" key="14">
    <source>
        <dbReference type="PROSITE" id="PS50893"/>
    </source>
</evidence>
<keyword evidence="4" id="KW-0813">Transport</keyword>
<comment type="catalytic activity">
    <reaction evidence="12">
        <text>ATP + H2O + xenobioticSide 1 = ADP + phosphate + xenobioticSide 2.</text>
        <dbReference type="EC" id="7.6.2.2"/>
    </reaction>
</comment>
<evidence type="ECO:0000256" key="9">
    <source>
        <dbReference type="ARBA" id="ARBA00022967"/>
    </source>
</evidence>
<dbReference type="GO" id="GO:0016887">
    <property type="term" value="F:ATP hydrolysis activity"/>
    <property type="evidence" value="ECO:0007669"/>
    <property type="project" value="InterPro"/>
</dbReference>
<feature type="transmembrane region" description="Helical" evidence="13">
    <location>
        <begin position="103"/>
        <end position="122"/>
    </location>
</feature>
<evidence type="ECO:0000256" key="4">
    <source>
        <dbReference type="ARBA" id="ARBA00022448"/>
    </source>
</evidence>
<keyword evidence="7" id="KW-0547">Nucleotide-binding</keyword>
<evidence type="ECO:0000256" key="11">
    <source>
        <dbReference type="ARBA" id="ARBA00023136"/>
    </source>
</evidence>
<evidence type="ECO:0000256" key="2">
    <source>
        <dbReference type="ARBA" id="ARBA00009726"/>
    </source>
</evidence>
<evidence type="ECO:0000256" key="6">
    <source>
        <dbReference type="ARBA" id="ARBA00022737"/>
    </source>
</evidence>
<keyword evidence="17" id="KW-1185">Reference proteome</keyword>
<evidence type="ECO:0000313" key="16">
    <source>
        <dbReference type="EMBL" id="VUZ42718.1"/>
    </source>
</evidence>
<sequence>MNEGFTLKKFCGNLSTHFWDGQNVGFCMAEISMHSPVSIIIGIISTIYVLKLTPSLAFEWPFTRMILLRIILDFILLSKCASYLVVSMIPLINPPGEFSFSYVANYCSTLLCILCVTFLDIFHGKVNCLNSRGSNLMLVLEILYFYIASMEMWSLISKVPLSSNKIVSSSVIIDVVVLGLRLLTKIPVIYAIEPDRMRRARYLRHSESNFQGQSHANPDPRDVYPPKSEASANCLSKILFTWINETITRGFYGELFSSKSLPLLPASLSAENLESTLMIESKLLATTSKFRAAIPLIKQLCHHFLREILLLGFVKFLFSLVELVNPVFLNYFIAGLVDFSNNWKSAVIYGIALIIFRVLSVFLDTSYDYWSPRFGYKIKTSVSCLVYQQLLRCKSSLLTKFGTGNLVNLLTTDVERVVNLIPSFNELWAMPVQVVVAVWLLYYQVGVSCLVGVGFLIILLPMNRVITDLIGKFSSELMHHKDVRVKFVSEMLQSMATVKLSCWEYLIRRKILTARKLELKALRGQKLLDAVCVFLWAACPAVLAGLTFGAYVGLGNTLEPAKVFTSLALFNMLTGPMNSFPWVLSGIVEAWISAGRICRLFEIDTADPQLTNLTFNEEDDHDDSSHHLEEDIELRLKSPMIFWESVDNPTLLDIDVAISKRQLVGVVGPIASGKSSFLLSLMGELQTIHPPSSPKHLRIAYVGYTPWLQKATIRENILFGEASDSDLLNTVIDACGLSVDLADMPEGLDTEVGEGGSRLSGGQRARVALARAVYQRADVYLFDDPLASLDSHVARSIIYKCIGRHGILADKIRVIATHQFKWLFDENDNDLGGPADLVIKLSEGRIVDQWTPANKTSRKGSKTDTESLEGTILRNVTSDASLEVQHDNTDDRTPLLAFSSEDNQDSNEASSTNWEKFAFGSISGRVYWTYARALGYGLAAWVLISLTLMQASRNAQDYWLSYWMQHDSGNVTTPSMEYIGAKSFPLIGALNQIAGRDFYMYRPTSNTTKFYLSIYGGIICATIFFTIFRSVLFAFAGLRAAAAIHENMLDAVLQGETHFFDTTPVGRLLNRFSSDVGTIDDNLPFIFNILLAIIFGLLGSLVVSCLAIPAIVILCVPLLFVYWSVQRVYRAAARDLRRISSITRTPLYAHFTETIGGLVVIRGLRKEDDFQKGVCSRLNAQTRCELAGLAASAWLDLRLQMIALLVVACVVLTGLVGRALNVVDVNFAGLAMIYALMLATLMTSLVSVMSSTEVDFVAVERCRELTEETPFEPDVVACSVVAPRPRSQVPDPHTLFMRRMVSICSEVEAVWPSQGRIVFKEVNLVYPSAIPSANANAMEAWRDLAKNEEKLALAGINLTVESGEHIGIVGRTGSGKSSLLRVLFRLVPHMEGPISNLRIARVKKFRGATGTIEVDSVDVRTVPLHILRSRMLCVSQDSFLFSGTVRENLDPDKHAYSISVLAPMTSWRIYCYFVV</sequence>
<organism evidence="16 17">
    <name type="scientific">Hymenolepis diminuta</name>
    <name type="common">Rat tapeworm</name>
    <dbReference type="NCBI Taxonomy" id="6216"/>
    <lineage>
        <taxon>Eukaryota</taxon>
        <taxon>Metazoa</taxon>
        <taxon>Spiralia</taxon>
        <taxon>Lophotrochozoa</taxon>
        <taxon>Platyhelminthes</taxon>
        <taxon>Cestoda</taxon>
        <taxon>Eucestoda</taxon>
        <taxon>Cyclophyllidea</taxon>
        <taxon>Hymenolepididae</taxon>
        <taxon>Hymenolepis</taxon>
    </lineage>
</organism>
<evidence type="ECO:0000256" key="3">
    <source>
        <dbReference type="ARBA" id="ARBA00012191"/>
    </source>
</evidence>
<dbReference type="EC" id="7.6.2.2" evidence="3"/>
<feature type="transmembrane region" description="Helical" evidence="13">
    <location>
        <begin position="933"/>
        <end position="952"/>
    </location>
</feature>
<dbReference type="InterPro" id="IPR027417">
    <property type="entry name" value="P-loop_NTPase"/>
</dbReference>
<dbReference type="GO" id="GO:0005524">
    <property type="term" value="F:ATP binding"/>
    <property type="evidence" value="ECO:0007669"/>
    <property type="project" value="UniProtKB-KW"/>
</dbReference>
<feature type="transmembrane region" description="Helical" evidence="13">
    <location>
        <begin position="70"/>
        <end position="91"/>
    </location>
</feature>
<gene>
    <name evidence="16" type="ORF">WMSIL1_LOCUS3287</name>
</gene>
<feature type="transmembrane region" description="Helical" evidence="13">
    <location>
        <begin position="31"/>
        <end position="50"/>
    </location>
</feature>
<evidence type="ECO:0000256" key="12">
    <source>
        <dbReference type="ARBA" id="ARBA00034018"/>
    </source>
</evidence>
<dbReference type="SMART" id="SM00382">
    <property type="entry name" value="AAA"/>
    <property type="match status" value="2"/>
</dbReference>
<feature type="transmembrane region" description="Helical" evidence="13">
    <location>
        <begin position="171"/>
        <end position="192"/>
    </location>
</feature>
<dbReference type="FunFam" id="1.20.1560.10:FF:000037">
    <property type="entry name" value="ATP-binding cassette subfamily C member 10"/>
    <property type="match status" value="1"/>
</dbReference>
<evidence type="ECO:0000256" key="5">
    <source>
        <dbReference type="ARBA" id="ARBA00022692"/>
    </source>
</evidence>
<feature type="transmembrane region" description="Helical" evidence="13">
    <location>
        <begin position="1227"/>
        <end position="1249"/>
    </location>
</feature>
<keyword evidence="11 13" id="KW-0472">Membrane</keyword>
<feature type="domain" description="ABC transmembrane type-1" evidence="15">
    <location>
        <begin position="309"/>
        <end position="589"/>
    </location>
</feature>
<evidence type="ECO:0000256" key="7">
    <source>
        <dbReference type="ARBA" id="ARBA00022741"/>
    </source>
</evidence>
<dbReference type="GO" id="GO:0016020">
    <property type="term" value="C:membrane"/>
    <property type="evidence" value="ECO:0007669"/>
    <property type="project" value="UniProtKB-SubCell"/>
</dbReference>
<feature type="domain" description="ABC transporter" evidence="14">
    <location>
        <begin position="634"/>
        <end position="868"/>
    </location>
</feature>
<feature type="transmembrane region" description="Helical" evidence="13">
    <location>
        <begin position="1199"/>
        <end position="1220"/>
    </location>
</feature>
<feature type="transmembrane region" description="Helical" evidence="13">
    <location>
        <begin position="434"/>
        <end position="460"/>
    </location>
</feature>
<dbReference type="Pfam" id="PF00664">
    <property type="entry name" value="ABC_membrane"/>
    <property type="match status" value="2"/>
</dbReference>
<evidence type="ECO:0000259" key="15">
    <source>
        <dbReference type="PROSITE" id="PS50929"/>
    </source>
</evidence>
<name>A0A564Y7H5_HYMDI</name>
<dbReference type="GO" id="GO:0008559">
    <property type="term" value="F:ABC-type xenobiotic transporter activity"/>
    <property type="evidence" value="ECO:0007669"/>
    <property type="project" value="UniProtKB-EC"/>
</dbReference>
<dbReference type="PROSITE" id="PS00211">
    <property type="entry name" value="ABC_TRANSPORTER_1"/>
    <property type="match status" value="1"/>
</dbReference>
<keyword evidence="5 13" id="KW-0812">Transmembrane</keyword>
<dbReference type="InterPro" id="IPR036640">
    <property type="entry name" value="ABC1_TM_sf"/>
</dbReference>
<dbReference type="CDD" id="cd18605">
    <property type="entry name" value="ABC_6TM_MRP7_D2_like"/>
    <property type="match status" value="1"/>
</dbReference>
<dbReference type="CDD" id="cd18598">
    <property type="entry name" value="ABC_6TM_MRP7_D1_like"/>
    <property type="match status" value="1"/>
</dbReference>
<dbReference type="PANTHER" id="PTHR24223">
    <property type="entry name" value="ATP-BINDING CASSETTE SUB-FAMILY C"/>
    <property type="match status" value="1"/>
</dbReference>
<comment type="similarity">
    <text evidence="2">Belongs to the ABC transporter superfamily. ABCC family. Conjugate transporter (TC 3.A.1.208) subfamily.</text>
</comment>
<dbReference type="InterPro" id="IPR050173">
    <property type="entry name" value="ABC_transporter_C-like"/>
</dbReference>
<dbReference type="Pfam" id="PF00005">
    <property type="entry name" value="ABC_tran"/>
    <property type="match status" value="2"/>
</dbReference>
<evidence type="ECO:0000313" key="17">
    <source>
        <dbReference type="Proteomes" id="UP000321570"/>
    </source>
</evidence>
<evidence type="ECO:0000256" key="1">
    <source>
        <dbReference type="ARBA" id="ARBA00004370"/>
    </source>
</evidence>
<keyword evidence="8" id="KW-0067">ATP-binding</keyword>
<feature type="transmembrane region" description="Helical" evidence="13">
    <location>
        <begin position="1010"/>
        <end position="1038"/>
    </location>
</feature>
<accession>A0A564Y7H5</accession>
<feature type="transmembrane region" description="Helical" evidence="13">
    <location>
        <begin position="134"/>
        <end position="156"/>
    </location>
</feature>
<feature type="transmembrane region" description="Helical" evidence="13">
    <location>
        <begin position="572"/>
        <end position="592"/>
    </location>
</feature>
<feature type="transmembrane region" description="Helical" evidence="13">
    <location>
        <begin position="346"/>
        <end position="363"/>
    </location>
</feature>
<evidence type="ECO:0000256" key="10">
    <source>
        <dbReference type="ARBA" id="ARBA00022989"/>
    </source>
</evidence>
<dbReference type="InterPro" id="IPR017871">
    <property type="entry name" value="ABC_transporter-like_CS"/>
</dbReference>
<feature type="transmembrane region" description="Helical" evidence="13">
    <location>
        <begin position="1146"/>
        <end position="1164"/>
    </location>
</feature>
<dbReference type="InterPro" id="IPR011527">
    <property type="entry name" value="ABC1_TM_dom"/>
</dbReference>
<dbReference type="Proteomes" id="UP000321570">
    <property type="component" value="Unassembled WGS sequence"/>
</dbReference>
<feature type="transmembrane region" description="Helical" evidence="13">
    <location>
        <begin position="527"/>
        <end position="552"/>
    </location>
</feature>
<reference evidence="16 17" key="1">
    <citation type="submission" date="2019-07" db="EMBL/GenBank/DDBJ databases">
        <authorList>
            <person name="Jastrzebski P J."/>
            <person name="Paukszto L."/>
            <person name="Jastrzebski P J."/>
        </authorList>
    </citation>
    <scope>NUCLEOTIDE SEQUENCE [LARGE SCALE GENOMIC DNA]</scope>
    <source>
        <strain evidence="16 17">WMS-il1</strain>
    </source>
</reference>
<keyword evidence="9" id="KW-1278">Translocase</keyword>
<dbReference type="InterPro" id="IPR003439">
    <property type="entry name" value="ABC_transporter-like_ATP-bd"/>
</dbReference>
<dbReference type="SUPFAM" id="SSF90123">
    <property type="entry name" value="ABC transporter transmembrane region"/>
    <property type="match status" value="2"/>
</dbReference>
<keyword evidence="6" id="KW-0677">Repeat</keyword>
<evidence type="ECO:0000256" key="8">
    <source>
        <dbReference type="ARBA" id="ARBA00022840"/>
    </source>
</evidence>
<dbReference type="Gene3D" id="3.40.50.300">
    <property type="entry name" value="P-loop containing nucleotide triphosphate hydrolases"/>
    <property type="match status" value="2"/>
</dbReference>
<feature type="transmembrane region" description="Helical" evidence="13">
    <location>
        <begin position="308"/>
        <end position="334"/>
    </location>
</feature>
<dbReference type="Gene3D" id="1.20.1560.10">
    <property type="entry name" value="ABC transporter type 1, transmembrane domain"/>
    <property type="match status" value="2"/>
</dbReference>
<dbReference type="PANTHER" id="PTHR24223:SF330">
    <property type="entry name" value="ATP-BINDING CASSETTE SUB-FAMILY C MEMBER 10"/>
    <property type="match status" value="1"/>
</dbReference>
<protein>
    <recommendedName>
        <fullName evidence="3">ABC-type xenobiotic transporter</fullName>
        <ecNumber evidence="3">7.6.2.2</ecNumber>
    </recommendedName>
</protein>
<proteinExistence type="inferred from homology"/>
<dbReference type="SUPFAM" id="SSF52540">
    <property type="entry name" value="P-loop containing nucleoside triphosphate hydrolases"/>
    <property type="match status" value="2"/>
</dbReference>
<dbReference type="InterPro" id="IPR003593">
    <property type="entry name" value="AAA+_ATPase"/>
</dbReference>
<dbReference type="PROSITE" id="PS50893">
    <property type="entry name" value="ABC_TRANSPORTER_2"/>
    <property type="match status" value="1"/>
</dbReference>
<feature type="domain" description="ABC transmembrane type-1" evidence="15">
    <location>
        <begin position="997"/>
        <end position="1251"/>
    </location>
</feature>
<feature type="transmembrane region" description="Helical" evidence="13">
    <location>
        <begin position="1107"/>
        <end position="1125"/>
    </location>
</feature>
<evidence type="ECO:0000256" key="13">
    <source>
        <dbReference type="SAM" id="Phobius"/>
    </source>
</evidence>
<comment type="subcellular location">
    <subcellularLocation>
        <location evidence="1">Membrane</location>
    </subcellularLocation>
</comment>
<dbReference type="PROSITE" id="PS50929">
    <property type="entry name" value="ABC_TM1F"/>
    <property type="match status" value="2"/>
</dbReference>
<dbReference type="EMBL" id="CABIJS010000095">
    <property type="protein sequence ID" value="VUZ42718.1"/>
    <property type="molecule type" value="Genomic_DNA"/>
</dbReference>